<evidence type="ECO:0000313" key="8">
    <source>
        <dbReference type="Proteomes" id="UP000516072"/>
    </source>
</evidence>
<feature type="transmembrane region" description="Helical" evidence="5">
    <location>
        <begin position="135"/>
        <end position="155"/>
    </location>
</feature>
<dbReference type="Gene3D" id="1.20.1250.20">
    <property type="entry name" value="MFS general substrate transporter like domains"/>
    <property type="match status" value="2"/>
</dbReference>
<dbReference type="RefSeq" id="WP_197743794.1">
    <property type="nucleotide sequence ID" value="NZ_LR778175.1"/>
</dbReference>
<feature type="transmembrane region" description="Helical" evidence="5">
    <location>
        <begin position="243"/>
        <end position="265"/>
    </location>
</feature>
<dbReference type="KEGG" id="ntg:NSCAC_1060"/>
<dbReference type="PROSITE" id="PS00216">
    <property type="entry name" value="SUGAR_TRANSPORT_1"/>
    <property type="match status" value="1"/>
</dbReference>
<feature type="transmembrane region" description="Helical" evidence="5">
    <location>
        <begin position="300"/>
        <end position="323"/>
    </location>
</feature>
<comment type="subcellular location">
    <subcellularLocation>
        <location evidence="1">Membrane</location>
        <topology evidence="1">Multi-pass membrane protein</topology>
    </subcellularLocation>
</comment>
<organism evidence="7 8">
    <name type="scientific">Candidatus Nitrosacidococcus tergens</name>
    <dbReference type="NCBI Taxonomy" id="553981"/>
    <lineage>
        <taxon>Bacteria</taxon>
        <taxon>Pseudomonadati</taxon>
        <taxon>Pseudomonadota</taxon>
        <taxon>Gammaproteobacteria</taxon>
        <taxon>Chromatiales</taxon>
        <taxon>Chromatiaceae</taxon>
        <taxon>Candidatus Nitrosacidococcus</taxon>
    </lineage>
</organism>
<feature type="domain" description="Major facilitator superfamily (MFS) profile" evidence="6">
    <location>
        <begin position="210"/>
        <end position="402"/>
    </location>
</feature>
<dbReference type="Pfam" id="PF07690">
    <property type="entry name" value="MFS_1"/>
    <property type="match status" value="1"/>
</dbReference>
<feature type="transmembrane region" description="Helical" evidence="5">
    <location>
        <begin position="277"/>
        <end position="294"/>
    </location>
</feature>
<dbReference type="PANTHER" id="PTHR23539:SF1">
    <property type="entry name" value="MAJOR FACILITATOR SUPERFAMILY (MFS) PROFILE DOMAIN-CONTAINING PROTEIN"/>
    <property type="match status" value="1"/>
</dbReference>
<feature type="transmembrane region" description="Helical" evidence="5">
    <location>
        <begin position="161"/>
        <end position="179"/>
    </location>
</feature>
<keyword evidence="8" id="KW-1185">Reference proteome</keyword>
<feature type="transmembrane region" description="Helical" evidence="5">
    <location>
        <begin position="101"/>
        <end position="123"/>
    </location>
</feature>
<feature type="transmembrane region" description="Helical" evidence="5">
    <location>
        <begin position="71"/>
        <end position="95"/>
    </location>
</feature>
<sequence length="402" mass="43319">MIKPYPALDWLNFFIADVKDGLGPFLAIYLASQHWSTSNIGIVMAILGIATVLARTPMGGLVDQIIWKRELIAISAGIVAICSVITTYLSGFWSIAITQTVIGIFDAVFPPAIAAISLGMVGTSRFTQQVSRNEAFNHGGNIISALLAGVTGWWINPGAVLWFVAFMAVFSMGTVLSIDSKAIDYKAARGATENQQIPVSFTELFKYPPLLIFTTAITFFHFANAAMLPLIGQKLAQDHPNEASLVMGACIIVAQVIMIPMAIYVGRKADIIGRKPIFLVGFLVLPIRGFLYTLSDNSYYLVSVQLLDGIGAGIFGALFYIMIADLTRGTGRYNLTLGAASACWGLGAALSNLVAGYIADHLGYSTAFLFLSGIGIIALLLLWLAMPETLHLNRTHQTMSHT</sequence>
<feature type="transmembrane region" description="Helical" evidence="5">
    <location>
        <begin position="40"/>
        <end position="59"/>
    </location>
</feature>
<dbReference type="SUPFAM" id="SSF103473">
    <property type="entry name" value="MFS general substrate transporter"/>
    <property type="match status" value="1"/>
</dbReference>
<gene>
    <name evidence="7" type="ORF">NSCAC_1060</name>
</gene>
<feature type="transmembrane region" description="Helical" evidence="5">
    <location>
        <begin position="364"/>
        <end position="385"/>
    </location>
</feature>
<dbReference type="GO" id="GO:0016020">
    <property type="term" value="C:membrane"/>
    <property type="evidence" value="ECO:0007669"/>
    <property type="project" value="UniProtKB-SubCell"/>
</dbReference>
<dbReference type="EMBL" id="LR778175">
    <property type="protein sequence ID" value="CAB1276222.1"/>
    <property type="molecule type" value="Genomic_DNA"/>
</dbReference>
<dbReference type="Proteomes" id="UP000516072">
    <property type="component" value="Chromosome"/>
</dbReference>
<keyword evidence="2 5" id="KW-0812">Transmembrane</keyword>
<keyword evidence="4 5" id="KW-0472">Membrane</keyword>
<evidence type="ECO:0000313" key="7">
    <source>
        <dbReference type="EMBL" id="CAB1276222.1"/>
    </source>
</evidence>
<dbReference type="InterPro" id="IPR005829">
    <property type="entry name" value="Sugar_transporter_CS"/>
</dbReference>
<name>A0A7G1QA40_9GAMM</name>
<evidence type="ECO:0000256" key="2">
    <source>
        <dbReference type="ARBA" id="ARBA00022692"/>
    </source>
</evidence>
<dbReference type="GO" id="GO:0022857">
    <property type="term" value="F:transmembrane transporter activity"/>
    <property type="evidence" value="ECO:0007669"/>
    <property type="project" value="InterPro"/>
</dbReference>
<dbReference type="PROSITE" id="PS50850">
    <property type="entry name" value="MFS"/>
    <property type="match status" value="1"/>
</dbReference>
<dbReference type="AlphaFoldDB" id="A0A7G1QA40"/>
<evidence type="ECO:0000256" key="3">
    <source>
        <dbReference type="ARBA" id="ARBA00022989"/>
    </source>
</evidence>
<reference evidence="7 8" key="1">
    <citation type="submission" date="2020-03" db="EMBL/GenBank/DDBJ databases">
        <authorList>
            <person name="Picone N."/>
        </authorList>
    </citation>
    <scope>NUCLEOTIDE SEQUENCE [LARGE SCALE GENOMIC DNA]</scope>
    <source>
        <strain evidence="7">NSCAC1</strain>
    </source>
</reference>
<evidence type="ECO:0000256" key="4">
    <source>
        <dbReference type="ARBA" id="ARBA00023136"/>
    </source>
</evidence>
<feature type="transmembrane region" description="Helical" evidence="5">
    <location>
        <begin position="335"/>
        <end position="358"/>
    </location>
</feature>
<dbReference type="InterPro" id="IPR011701">
    <property type="entry name" value="MFS"/>
</dbReference>
<dbReference type="InterPro" id="IPR036259">
    <property type="entry name" value="MFS_trans_sf"/>
</dbReference>
<protein>
    <recommendedName>
        <fullName evidence="6">Major facilitator superfamily (MFS) profile domain-containing protein</fullName>
    </recommendedName>
</protein>
<proteinExistence type="predicted"/>
<keyword evidence="3 5" id="KW-1133">Transmembrane helix</keyword>
<evidence type="ECO:0000256" key="1">
    <source>
        <dbReference type="ARBA" id="ARBA00004141"/>
    </source>
</evidence>
<feature type="transmembrane region" description="Helical" evidence="5">
    <location>
        <begin position="210"/>
        <end position="231"/>
    </location>
</feature>
<evidence type="ECO:0000259" key="6">
    <source>
        <dbReference type="PROSITE" id="PS50850"/>
    </source>
</evidence>
<evidence type="ECO:0000256" key="5">
    <source>
        <dbReference type="SAM" id="Phobius"/>
    </source>
</evidence>
<dbReference type="InterPro" id="IPR020846">
    <property type="entry name" value="MFS_dom"/>
</dbReference>
<dbReference type="PANTHER" id="PTHR23539">
    <property type="entry name" value="MFS TRANSPORTER"/>
    <property type="match status" value="1"/>
</dbReference>
<accession>A0A7G1QA40</accession>